<feature type="compositionally biased region" description="Low complexity" evidence="7">
    <location>
        <begin position="371"/>
        <end position="390"/>
    </location>
</feature>
<evidence type="ECO:0000256" key="4">
    <source>
        <dbReference type="ARBA" id="ARBA00022964"/>
    </source>
</evidence>
<evidence type="ECO:0000259" key="8">
    <source>
        <dbReference type="Pfam" id="PF02668"/>
    </source>
</evidence>
<reference evidence="9" key="1">
    <citation type="journal article" date="2014" name="Int. J. Syst. Evol. Microbiol.">
        <title>Complete genome sequence of Corynebacterium casei LMG S-19264T (=DSM 44701T), isolated from a smear-ripened cheese.</title>
        <authorList>
            <consortium name="US DOE Joint Genome Institute (JGI-PGF)"/>
            <person name="Walter F."/>
            <person name="Albersmeier A."/>
            <person name="Kalinowski J."/>
            <person name="Ruckert C."/>
        </authorList>
    </citation>
    <scope>NUCLEOTIDE SEQUENCE</scope>
    <source>
        <strain evidence="9">JCM 3090</strain>
    </source>
</reference>
<dbReference type="Pfam" id="PF02668">
    <property type="entry name" value="TauD"/>
    <property type="match status" value="1"/>
</dbReference>
<dbReference type="Proteomes" id="UP000649739">
    <property type="component" value="Unassembled WGS sequence"/>
</dbReference>
<feature type="domain" description="TauD/TfdA-like" evidence="8">
    <location>
        <begin position="65"/>
        <end position="340"/>
    </location>
</feature>
<organism evidence="9 10">
    <name type="scientific">Pilimelia anulata</name>
    <dbReference type="NCBI Taxonomy" id="53371"/>
    <lineage>
        <taxon>Bacteria</taxon>
        <taxon>Bacillati</taxon>
        <taxon>Actinomycetota</taxon>
        <taxon>Actinomycetes</taxon>
        <taxon>Micromonosporales</taxon>
        <taxon>Micromonosporaceae</taxon>
        <taxon>Pilimelia</taxon>
    </lineage>
</organism>
<evidence type="ECO:0000313" key="9">
    <source>
        <dbReference type="EMBL" id="GGJ94508.1"/>
    </source>
</evidence>
<gene>
    <name evidence="9" type="ORF">GCM10010123_25460</name>
</gene>
<comment type="cofactor">
    <cofactor evidence="1">
        <name>Fe(2+)</name>
        <dbReference type="ChEBI" id="CHEBI:29033"/>
    </cofactor>
</comment>
<evidence type="ECO:0000256" key="6">
    <source>
        <dbReference type="ARBA" id="ARBA00023004"/>
    </source>
</evidence>
<keyword evidence="5" id="KW-0560">Oxidoreductase</keyword>
<keyword evidence="4" id="KW-0223">Dioxygenase</keyword>
<dbReference type="GO" id="GO:0046872">
    <property type="term" value="F:metal ion binding"/>
    <property type="evidence" value="ECO:0007669"/>
    <property type="project" value="UniProtKB-KW"/>
</dbReference>
<dbReference type="AlphaFoldDB" id="A0A8J3BB32"/>
<dbReference type="PANTHER" id="PTHR30468">
    <property type="entry name" value="ALPHA-KETOGLUTARATE-DEPENDENT SULFONATE DIOXYGENASE"/>
    <property type="match status" value="1"/>
</dbReference>
<reference evidence="9" key="2">
    <citation type="submission" date="2020-09" db="EMBL/GenBank/DDBJ databases">
        <authorList>
            <person name="Sun Q."/>
            <person name="Ohkuma M."/>
        </authorList>
    </citation>
    <scope>NUCLEOTIDE SEQUENCE</scope>
    <source>
        <strain evidence="9">JCM 3090</strain>
    </source>
</reference>
<dbReference type="EMBL" id="BMQB01000005">
    <property type="protein sequence ID" value="GGJ94508.1"/>
    <property type="molecule type" value="Genomic_DNA"/>
</dbReference>
<comment type="similarity">
    <text evidence="2">Belongs to the TfdA dioxygenase family.</text>
</comment>
<keyword evidence="3" id="KW-0479">Metal-binding</keyword>
<evidence type="ECO:0000256" key="5">
    <source>
        <dbReference type="ARBA" id="ARBA00023002"/>
    </source>
</evidence>
<comment type="caution">
    <text evidence="9">The sequence shown here is derived from an EMBL/GenBank/DDBJ whole genome shotgun (WGS) entry which is preliminary data.</text>
</comment>
<dbReference type="RefSeq" id="WP_229783751.1">
    <property type="nucleotide sequence ID" value="NZ_BMQB01000005.1"/>
</dbReference>
<dbReference type="InterPro" id="IPR042098">
    <property type="entry name" value="TauD-like_sf"/>
</dbReference>
<keyword evidence="6" id="KW-0408">Iron</keyword>
<feature type="region of interest" description="Disordered" evidence="7">
    <location>
        <begin position="1"/>
        <end position="51"/>
    </location>
</feature>
<keyword evidence="10" id="KW-1185">Reference proteome</keyword>
<dbReference type="PANTHER" id="PTHR30468:SF5">
    <property type="entry name" value="ALPHA-KETOGLUTARATE-DEPENDENT SULFATE ESTER DIOXYGENASE"/>
    <property type="match status" value="1"/>
</dbReference>
<dbReference type="SUPFAM" id="SSF51197">
    <property type="entry name" value="Clavaminate synthase-like"/>
    <property type="match status" value="1"/>
</dbReference>
<protein>
    <recommendedName>
        <fullName evidence="8">TauD/TfdA-like domain-containing protein</fullName>
    </recommendedName>
</protein>
<dbReference type="GO" id="GO:0016706">
    <property type="term" value="F:2-oxoglutarate-dependent dioxygenase activity"/>
    <property type="evidence" value="ECO:0007669"/>
    <property type="project" value="TreeGrafter"/>
</dbReference>
<accession>A0A8J3BB32</accession>
<feature type="region of interest" description="Disordered" evidence="7">
    <location>
        <begin position="362"/>
        <end position="413"/>
    </location>
</feature>
<feature type="compositionally biased region" description="Pro residues" evidence="7">
    <location>
        <begin position="402"/>
        <end position="413"/>
    </location>
</feature>
<evidence type="ECO:0000313" key="10">
    <source>
        <dbReference type="Proteomes" id="UP000649739"/>
    </source>
</evidence>
<evidence type="ECO:0000256" key="1">
    <source>
        <dbReference type="ARBA" id="ARBA00001954"/>
    </source>
</evidence>
<proteinExistence type="inferred from homology"/>
<dbReference type="Gene3D" id="3.60.130.10">
    <property type="entry name" value="Clavaminate synthase-like"/>
    <property type="match status" value="1"/>
</dbReference>
<evidence type="ECO:0000256" key="3">
    <source>
        <dbReference type="ARBA" id="ARBA00022723"/>
    </source>
</evidence>
<evidence type="ECO:0000256" key="7">
    <source>
        <dbReference type="SAM" id="MobiDB-lite"/>
    </source>
</evidence>
<name>A0A8J3BB32_9ACTN</name>
<sequence length="413" mass="43932">MTATVQPTATAPTTAAPATPADTAPTTPAATRADTAAATAAAAAPAEAAPRGIADAAGGAGLRVERVAGHIGAEISGVDLNRPLSDEDVAGIRAALLAHKVVFFRGQHLDHARQIAFARRFGALTHAHPHEDAAPREHPEILTIDPRRYEEQYGIDRRDQHRRQYSYYSGWHTDVTAAVNPPAASILRAETVPEFGGDTTWTNLVAAYRGLSEPLRAFVDGLRAEHRFLAGIDASDNARYRDRINKNLLVAVHPVVRVHPETGERALFVNPGFTSRIVGLSAVESRQVLDLLFGQISRPAYTVRFRWRAGDVAFWDNRATAHLAPEDLSELDVPRTLHRVTLIGDRPVGPDGRRSDLIAGTEFTADRDPAADPATAAATDPADPAAADPATAPPAPADTSPPATPTHPAPGPS</sequence>
<dbReference type="InterPro" id="IPR003819">
    <property type="entry name" value="TauD/TfdA-like"/>
</dbReference>
<dbReference type="GO" id="GO:0005737">
    <property type="term" value="C:cytoplasm"/>
    <property type="evidence" value="ECO:0007669"/>
    <property type="project" value="TreeGrafter"/>
</dbReference>
<evidence type="ECO:0000256" key="2">
    <source>
        <dbReference type="ARBA" id="ARBA00005896"/>
    </source>
</evidence>
<dbReference type="InterPro" id="IPR051323">
    <property type="entry name" value="AtsK-like"/>
</dbReference>